<dbReference type="EMBL" id="BOMV01000034">
    <property type="protein sequence ID" value="GIE95694.1"/>
    <property type="molecule type" value="Genomic_DNA"/>
</dbReference>
<dbReference type="InterPro" id="IPR045032">
    <property type="entry name" value="PEL"/>
</dbReference>
<dbReference type="SMART" id="SM00656">
    <property type="entry name" value="Amb_all"/>
    <property type="match status" value="1"/>
</dbReference>
<keyword evidence="2" id="KW-0624">Polysaccharide degradation</keyword>
<dbReference type="GO" id="GO:0000272">
    <property type="term" value="P:polysaccharide catabolic process"/>
    <property type="evidence" value="ECO:0007669"/>
    <property type="project" value="UniProtKB-KW"/>
</dbReference>
<dbReference type="RefSeq" id="WP_239162783.1">
    <property type="nucleotide sequence ID" value="NZ_BOMV01000034.1"/>
</dbReference>
<feature type="signal peptide" evidence="4">
    <location>
        <begin position="1"/>
        <end position="25"/>
    </location>
</feature>
<dbReference type="GO" id="GO:0005576">
    <property type="term" value="C:extracellular region"/>
    <property type="evidence" value="ECO:0007669"/>
    <property type="project" value="UniProtKB-SubCell"/>
</dbReference>
<dbReference type="Pfam" id="PF00544">
    <property type="entry name" value="Pectate_lyase_4"/>
    <property type="match status" value="2"/>
</dbReference>
<feature type="chain" id="PRO_5037034059" evidence="4">
    <location>
        <begin position="26"/>
        <end position="418"/>
    </location>
</feature>
<evidence type="ECO:0000256" key="2">
    <source>
        <dbReference type="RuleBase" id="RU361173"/>
    </source>
</evidence>
<dbReference type="Gene3D" id="2.160.20.10">
    <property type="entry name" value="Single-stranded right-handed beta-helix, Pectin lyase-like"/>
    <property type="match status" value="1"/>
</dbReference>
<comment type="similarity">
    <text evidence="2">Belongs to the polysaccharide lyase 1 family.</text>
</comment>
<accession>A0A919MUT7</accession>
<name>A0A919MUT7_9ACTN</name>
<proteinExistence type="inferred from homology"/>
<evidence type="ECO:0000256" key="1">
    <source>
        <dbReference type="ARBA" id="ARBA00023239"/>
    </source>
</evidence>
<keyword evidence="1 2" id="KW-0456">Lyase</keyword>
<organism evidence="6 7">
    <name type="scientific">Paractinoplanes rishiriensis</name>
    <dbReference type="NCBI Taxonomy" id="1050105"/>
    <lineage>
        <taxon>Bacteria</taxon>
        <taxon>Bacillati</taxon>
        <taxon>Actinomycetota</taxon>
        <taxon>Actinomycetes</taxon>
        <taxon>Micromonosporales</taxon>
        <taxon>Micromonosporaceae</taxon>
        <taxon>Paractinoplanes</taxon>
    </lineage>
</organism>
<dbReference type="InterPro" id="IPR012334">
    <property type="entry name" value="Pectin_lyas_fold"/>
</dbReference>
<dbReference type="InterPro" id="IPR011050">
    <property type="entry name" value="Pectin_lyase_fold/virulence"/>
</dbReference>
<evidence type="ECO:0000313" key="6">
    <source>
        <dbReference type="EMBL" id="GIE95694.1"/>
    </source>
</evidence>
<dbReference type="AlphaFoldDB" id="A0A919MUT7"/>
<feature type="domain" description="Pectate lyase" evidence="5">
    <location>
        <begin position="93"/>
        <end position="347"/>
    </location>
</feature>
<feature type="region of interest" description="Disordered" evidence="3">
    <location>
        <begin position="23"/>
        <end position="50"/>
    </location>
</feature>
<dbReference type="SUPFAM" id="SSF51126">
    <property type="entry name" value="Pectin lyase-like"/>
    <property type="match status" value="1"/>
</dbReference>
<keyword evidence="7" id="KW-1185">Reference proteome</keyword>
<evidence type="ECO:0000313" key="7">
    <source>
        <dbReference type="Proteomes" id="UP000636960"/>
    </source>
</evidence>
<dbReference type="PANTHER" id="PTHR31683">
    <property type="entry name" value="PECTATE LYASE 18-RELATED"/>
    <property type="match status" value="1"/>
</dbReference>
<evidence type="ECO:0000256" key="3">
    <source>
        <dbReference type="SAM" id="MobiDB-lite"/>
    </source>
</evidence>
<protein>
    <submittedName>
        <fullName evidence="6">Pectate lyase</fullName>
    </submittedName>
</protein>
<comment type="subcellular location">
    <subcellularLocation>
        <location evidence="2">Secreted</location>
    </subcellularLocation>
</comment>
<keyword evidence="4" id="KW-0732">Signal</keyword>
<dbReference type="PANTHER" id="PTHR31683:SF18">
    <property type="entry name" value="PECTATE LYASE 21-RELATED"/>
    <property type="match status" value="1"/>
</dbReference>
<dbReference type="GO" id="GO:0030570">
    <property type="term" value="F:pectate lyase activity"/>
    <property type="evidence" value="ECO:0007669"/>
    <property type="project" value="InterPro"/>
</dbReference>
<gene>
    <name evidence="6" type="primary">pel_3</name>
    <name evidence="6" type="ORF">Ari01nite_31590</name>
</gene>
<keyword evidence="2" id="KW-0119">Carbohydrate metabolism</keyword>
<evidence type="ECO:0000259" key="5">
    <source>
        <dbReference type="SMART" id="SM00656"/>
    </source>
</evidence>
<keyword evidence="2" id="KW-0964">Secreted</keyword>
<comment type="caution">
    <text evidence="6">The sequence shown here is derived from an EMBL/GenBank/DDBJ whole genome shotgun (WGS) entry which is preliminary data.</text>
</comment>
<dbReference type="Proteomes" id="UP000636960">
    <property type="component" value="Unassembled WGS sequence"/>
</dbReference>
<dbReference type="InterPro" id="IPR002022">
    <property type="entry name" value="Pec_lyase"/>
</dbReference>
<reference evidence="6" key="1">
    <citation type="submission" date="2021-01" db="EMBL/GenBank/DDBJ databases">
        <title>Whole genome shotgun sequence of Actinoplanes rishiriensis NBRC 108556.</title>
        <authorList>
            <person name="Komaki H."/>
            <person name="Tamura T."/>
        </authorList>
    </citation>
    <scope>NUCLEOTIDE SEQUENCE</scope>
    <source>
        <strain evidence="6">NBRC 108556</strain>
    </source>
</reference>
<evidence type="ECO:0000256" key="4">
    <source>
        <dbReference type="SAM" id="SignalP"/>
    </source>
</evidence>
<sequence length="418" mass="44691">MLKKALLVLTVAALAATPLAGPATAGGGRDVGREILGPNDGWGSAEGGVTGGSAATRENVFVVRNRNELAAAVAGTQPKIVIVAGRFNANVDENGQPLGCADYAADGYDFDAYVRTYDPAVWTGAPTGPLETARLASNANQGKRVKITVGSNTTLIGRPGAAITGAQIDIESAENVIVRHLTLRDAYTCFPGWNGDAWKTEWDNLVVSRSRHVWIDHVTINDGDSPDAAEPIVFGQHLLRHDGLLDIVRGSDLVTVSWSRFTGHDKSLLWGNGDTATGDIGKLRITMHHSELTNLVQRGPRVRFGQVHVYNNLYRSTADSGFLYSWGVGVQSKLYAENNAFRLDRTFPASQIITAFGGTAIHATGTLLNGRPVDALAEYNAVHDPDLSSDVGWTPTLHTRIDPTWRVPALVQANAGAR</sequence>